<comment type="function">
    <text evidence="4 6">Catalyzes the cleavage of L-kynurenine (L-Kyn) and L-3-hydroxykynurenine (L-3OHKyn) into anthranilic acid (AA) and 3-hydroxyanthranilic acid (3-OHAA), respectively.</text>
</comment>
<dbReference type="KEGG" id="rsu:NHU_01379"/>
<dbReference type="InterPro" id="IPR015422">
    <property type="entry name" value="PyrdxlP-dep_Trfase_small"/>
</dbReference>
<evidence type="ECO:0000256" key="2">
    <source>
        <dbReference type="ARBA" id="ARBA00022801"/>
    </source>
</evidence>
<proteinExistence type="inferred from homology"/>
<evidence type="ECO:0000256" key="5">
    <source>
        <dbReference type="NCBIfam" id="TIGR01814"/>
    </source>
</evidence>
<dbReference type="PIRSF" id="PIRSF038800">
    <property type="entry name" value="KYNU"/>
    <property type="match status" value="1"/>
</dbReference>
<evidence type="ECO:0000256" key="1">
    <source>
        <dbReference type="ARBA" id="ARBA00022642"/>
    </source>
</evidence>
<feature type="binding site" evidence="4">
    <location>
        <position position="184"/>
    </location>
    <ligand>
        <name>pyridoxal 5'-phosphate</name>
        <dbReference type="ChEBI" id="CHEBI:597326"/>
    </ligand>
</feature>
<comment type="pathway">
    <text evidence="4 6">Cofactor biosynthesis; NAD(+) biosynthesis; quinolinate from L-kynurenine: step 2/3.</text>
</comment>
<comment type="subunit">
    <text evidence="4 6">Homodimer.</text>
</comment>
<dbReference type="PANTHER" id="PTHR14084:SF0">
    <property type="entry name" value="KYNURENINASE"/>
    <property type="match status" value="1"/>
</dbReference>
<organism evidence="7 8">
    <name type="scientific">Rhodovulum sulfidophilum</name>
    <name type="common">Rhodobacter sulfidophilus</name>
    <dbReference type="NCBI Taxonomy" id="35806"/>
    <lineage>
        <taxon>Bacteria</taxon>
        <taxon>Pseudomonadati</taxon>
        <taxon>Pseudomonadota</taxon>
        <taxon>Alphaproteobacteria</taxon>
        <taxon>Rhodobacterales</taxon>
        <taxon>Paracoccaceae</taxon>
        <taxon>Rhodovulum</taxon>
    </lineage>
</organism>
<feature type="binding site" evidence="4">
    <location>
        <begin position="113"/>
        <end position="116"/>
    </location>
    <ligand>
        <name>pyridoxal 5'-phosphate</name>
        <dbReference type="ChEBI" id="CHEBI:597326"/>
    </ligand>
</feature>
<dbReference type="eggNOG" id="COG3844">
    <property type="taxonomic scope" value="Bacteria"/>
</dbReference>
<dbReference type="EMBL" id="AP014800">
    <property type="protein sequence ID" value="BAQ68538.1"/>
    <property type="molecule type" value="Genomic_DNA"/>
</dbReference>
<dbReference type="GO" id="GO:0030429">
    <property type="term" value="F:kynureninase activity"/>
    <property type="evidence" value="ECO:0007669"/>
    <property type="project" value="UniProtKB-UniRule"/>
</dbReference>
<dbReference type="UniPathway" id="UPA00334">
    <property type="reaction ID" value="UER00455"/>
</dbReference>
<dbReference type="FunFam" id="3.40.640.10:FF:000107">
    <property type="entry name" value="Kynureninase"/>
    <property type="match status" value="1"/>
</dbReference>
<evidence type="ECO:0000256" key="4">
    <source>
        <dbReference type="HAMAP-Rule" id="MF_01970"/>
    </source>
</evidence>
<dbReference type="Gene3D" id="3.40.640.10">
    <property type="entry name" value="Type I PLP-dependent aspartate aminotransferase-like (Major domain)"/>
    <property type="match status" value="1"/>
</dbReference>
<comment type="catalytic activity">
    <reaction evidence="6">
        <text>3-hydroxy-L-kynurenine + H2O = 3-hydroxyanthranilate + L-alanine + H(+)</text>
        <dbReference type="Rhea" id="RHEA:25143"/>
        <dbReference type="ChEBI" id="CHEBI:15377"/>
        <dbReference type="ChEBI" id="CHEBI:15378"/>
        <dbReference type="ChEBI" id="CHEBI:36559"/>
        <dbReference type="ChEBI" id="CHEBI:57972"/>
        <dbReference type="ChEBI" id="CHEBI:58125"/>
        <dbReference type="EC" id="3.7.1.3"/>
    </reaction>
</comment>
<comment type="cofactor">
    <cofactor evidence="4 6">
        <name>pyridoxal 5'-phosphate</name>
        <dbReference type="ChEBI" id="CHEBI:597326"/>
    </cofactor>
</comment>
<dbReference type="GO" id="GO:0043420">
    <property type="term" value="P:anthranilate metabolic process"/>
    <property type="evidence" value="ECO:0007669"/>
    <property type="project" value="TreeGrafter"/>
</dbReference>
<feature type="binding site" evidence="4">
    <location>
        <position position="239"/>
    </location>
    <ligand>
        <name>pyridoxal 5'-phosphate</name>
        <dbReference type="ChEBI" id="CHEBI:597326"/>
    </ligand>
</feature>
<dbReference type="PATRIC" id="fig|35806.4.peg.1425"/>
<comment type="catalytic activity">
    <reaction evidence="4 6">
        <text>L-kynurenine + H2O = anthranilate + L-alanine + H(+)</text>
        <dbReference type="Rhea" id="RHEA:16813"/>
        <dbReference type="ChEBI" id="CHEBI:15377"/>
        <dbReference type="ChEBI" id="CHEBI:15378"/>
        <dbReference type="ChEBI" id="CHEBI:16567"/>
        <dbReference type="ChEBI" id="CHEBI:57959"/>
        <dbReference type="ChEBI" id="CHEBI:57972"/>
        <dbReference type="EC" id="3.7.1.3"/>
    </reaction>
</comment>
<dbReference type="GO" id="GO:0019805">
    <property type="term" value="P:quinolinate biosynthetic process"/>
    <property type="evidence" value="ECO:0007669"/>
    <property type="project" value="UniProtKB-UniRule"/>
</dbReference>
<evidence type="ECO:0000313" key="7">
    <source>
        <dbReference type="EMBL" id="BAQ68538.1"/>
    </source>
</evidence>
<comment type="pathway">
    <text evidence="4 6">Amino-acid degradation; L-kynurenine degradation; L-alanine and anthranilate from L-kynurenine: step 1/1.</text>
</comment>
<dbReference type="GO" id="GO:0005737">
    <property type="term" value="C:cytoplasm"/>
    <property type="evidence" value="ECO:0007669"/>
    <property type="project" value="UniProtKB-UniRule"/>
</dbReference>
<name>A0A0D6B042_RHOSU</name>
<dbReference type="SUPFAM" id="SSF53383">
    <property type="entry name" value="PLP-dependent transferases"/>
    <property type="match status" value="1"/>
</dbReference>
<protein>
    <recommendedName>
        <fullName evidence="4 5">Kynureninase</fullName>
        <ecNumber evidence="4 5">3.7.1.3</ecNumber>
    </recommendedName>
    <alternativeName>
        <fullName evidence="4">L-kynurenine hydrolase</fullName>
    </alternativeName>
</protein>
<dbReference type="GO" id="GO:0019441">
    <property type="term" value="P:L-tryptophan catabolic process to kynurenine"/>
    <property type="evidence" value="ECO:0007669"/>
    <property type="project" value="TreeGrafter"/>
</dbReference>
<dbReference type="UniPathway" id="UPA00253">
    <property type="reaction ID" value="UER00329"/>
</dbReference>
<dbReference type="EC" id="3.7.1.3" evidence="4 5"/>
<gene>
    <name evidence="4 7" type="primary">kynU</name>
    <name evidence="7" type="ORF">NHU_01379</name>
</gene>
<feature type="modified residue" description="N6-(pyridoxal phosphate)lysine" evidence="4">
    <location>
        <position position="210"/>
    </location>
</feature>
<dbReference type="NCBIfam" id="TIGR01814">
    <property type="entry name" value="kynureninase"/>
    <property type="match status" value="1"/>
</dbReference>
<dbReference type="InterPro" id="IPR010111">
    <property type="entry name" value="Kynureninase"/>
</dbReference>
<feature type="binding site" evidence="4">
    <location>
        <position position="86"/>
    </location>
    <ligand>
        <name>pyridoxal 5'-phosphate</name>
        <dbReference type="ChEBI" id="CHEBI:597326"/>
    </ligand>
</feature>
<feature type="binding site" evidence="4">
    <location>
        <position position="85"/>
    </location>
    <ligand>
        <name>pyridoxal 5'-phosphate</name>
        <dbReference type="ChEBI" id="CHEBI:597326"/>
    </ligand>
</feature>
<dbReference type="GO" id="GO:0009435">
    <property type="term" value="P:NAD+ biosynthetic process"/>
    <property type="evidence" value="ECO:0007669"/>
    <property type="project" value="UniProtKB-UniRule"/>
</dbReference>
<keyword evidence="3 4" id="KW-0663">Pyridoxal phosphate</keyword>
<dbReference type="AlphaFoldDB" id="A0A0D6B042"/>
<feature type="binding site" evidence="4">
    <location>
        <position position="155"/>
    </location>
    <ligand>
        <name>pyridoxal 5'-phosphate</name>
        <dbReference type="ChEBI" id="CHEBI:597326"/>
    </ligand>
</feature>
<feature type="binding site" evidence="4">
    <location>
        <position position="265"/>
    </location>
    <ligand>
        <name>pyridoxal 5'-phosphate</name>
        <dbReference type="ChEBI" id="CHEBI:597326"/>
    </ligand>
</feature>
<keyword evidence="2 4" id="KW-0378">Hydrolase</keyword>
<dbReference type="GO" id="GO:0097053">
    <property type="term" value="P:L-kynurenine catabolic process"/>
    <property type="evidence" value="ECO:0007669"/>
    <property type="project" value="UniProtKB-UniRule"/>
</dbReference>
<dbReference type="PANTHER" id="PTHR14084">
    <property type="entry name" value="KYNURENINASE"/>
    <property type="match status" value="1"/>
</dbReference>
<dbReference type="InterPro" id="IPR015421">
    <property type="entry name" value="PyrdxlP-dep_Trfase_major"/>
</dbReference>
<feature type="binding site" evidence="4">
    <location>
        <position position="187"/>
    </location>
    <ligand>
        <name>pyridoxal 5'-phosphate</name>
        <dbReference type="ChEBI" id="CHEBI:597326"/>
    </ligand>
</feature>
<dbReference type="Pfam" id="PF22580">
    <property type="entry name" value="KYNU_C"/>
    <property type="match status" value="1"/>
</dbReference>
<evidence type="ECO:0000256" key="3">
    <source>
        <dbReference type="ARBA" id="ARBA00022898"/>
    </source>
</evidence>
<comment type="similarity">
    <text evidence="4 6">Belongs to the kynureninase family.</text>
</comment>
<dbReference type="HAMAP" id="MF_01970">
    <property type="entry name" value="Kynureninase"/>
    <property type="match status" value="1"/>
</dbReference>
<sequence>MTDFAATRAQFHIPEGVIYLDGNSLGPMPVAAEARAAQAVREEWGEMLIGGWNKAGWMAMPRVLGRHVGRLIGAEPGTVVIGDTLSIKVYQALAAALAMRPDRRVVLSDSGNFPTDLYMAQGLIKSLGQDHELRIVAPEEVEAAIDEDIAVVMLTEVDYRTGRLHDMAAISARARAAGALTVWDLAHSAGALPIDLAGSGADFAAGCTYKYLNAGPGAPAFIYVAPRHSDMALPALSGWLGHAAPFAFEQGYRPGEGIDRMRVGTPPVLQMAALEAALGVWDGVSMTDIRARSIELSELFIAEVESRCPQLALASPRDPLQRGSQVSFRFEESYAAVQALIARGVVGDFRAPDIMRFGIAPLYIGEDEIRRAALILQDVMENRLWDDPTYRARAAVT</sequence>
<dbReference type="Gene3D" id="3.90.1150.10">
    <property type="entry name" value="Aspartate Aminotransferase, domain 1"/>
    <property type="match status" value="1"/>
</dbReference>
<dbReference type="GO" id="GO:0030170">
    <property type="term" value="F:pyridoxal phosphate binding"/>
    <property type="evidence" value="ECO:0007669"/>
    <property type="project" value="UniProtKB-UniRule"/>
</dbReference>
<keyword evidence="1 4" id="KW-0662">Pyridine nucleotide biosynthesis</keyword>
<evidence type="ECO:0000313" key="8">
    <source>
        <dbReference type="Proteomes" id="UP000064912"/>
    </source>
</evidence>
<dbReference type="Proteomes" id="UP000064912">
    <property type="component" value="Chromosome"/>
</dbReference>
<feature type="binding site" evidence="4">
    <location>
        <position position="209"/>
    </location>
    <ligand>
        <name>pyridoxal 5'-phosphate</name>
        <dbReference type="ChEBI" id="CHEBI:597326"/>
    </ligand>
</feature>
<evidence type="ECO:0000256" key="6">
    <source>
        <dbReference type="PIRNR" id="PIRNR038800"/>
    </source>
</evidence>
<accession>A0A0D6B042</accession>
<dbReference type="InterPro" id="IPR015424">
    <property type="entry name" value="PyrdxlP-dep_Trfase"/>
</dbReference>
<reference evidence="7 8" key="1">
    <citation type="submission" date="2015-02" db="EMBL/GenBank/DDBJ databases">
        <title>Genome sequene of Rhodovulum sulfidophilum DSM 2351.</title>
        <authorList>
            <person name="Nagao N."/>
        </authorList>
    </citation>
    <scope>NUCLEOTIDE SEQUENCE [LARGE SCALE GENOMIC DNA]</scope>
    <source>
        <strain evidence="7 8">DSM 2351</strain>
    </source>
</reference>